<dbReference type="Proteomes" id="UP000265520">
    <property type="component" value="Unassembled WGS sequence"/>
</dbReference>
<name>A0A392RKI6_9FABA</name>
<accession>A0A392RKI6</accession>
<feature type="region of interest" description="Disordered" evidence="1">
    <location>
        <begin position="1"/>
        <end position="22"/>
    </location>
</feature>
<organism evidence="2 3">
    <name type="scientific">Trifolium medium</name>
    <dbReference type="NCBI Taxonomy" id="97028"/>
    <lineage>
        <taxon>Eukaryota</taxon>
        <taxon>Viridiplantae</taxon>
        <taxon>Streptophyta</taxon>
        <taxon>Embryophyta</taxon>
        <taxon>Tracheophyta</taxon>
        <taxon>Spermatophyta</taxon>
        <taxon>Magnoliopsida</taxon>
        <taxon>eudicotyledons</taxon>
        <taxon>Gunneridae</taxon>
        <taxon>Pentapetalae</taxon>
        <taxon>rosids</taxon>
        <taxon>fabids</taxon>
        <taxon>Fabales</taxon>
        <taxon>Fabaceae</taxon>
        <taxon>Papilionoideae</taxon>
        <taxon>50 kb inversion clade</taxon>
        <taxon>NPAAA clade</taxon>
        <taxon>Hologalegina</taxon>
        <taxon>IRL clade</taxon>
        <taxon>Trifolieae</taxon>
        <taxon>Trifolium</taxon>
    </lineage>
</organism>
<evidence type="ECO:0000313" key="2">
    <source>
        <dbReference type="EMBL" id="MCI37131.1"/>
    </source>
</evidence>
<dbReference type="EMBL" id="LXQA010241096">
    <property type="protein sequence ID" value="MCI37131.1"/>
    <property type="molecule type" value="Genomic_DNA"/>
</dbReference>
<reference evidence="2 3" key="1">
    <citation type="journal article" date="2018" name="Front. Plant Sci.">
        <title>Red Clover (Trifolium pratense) and Zigzag Clover (T. medium) - A Picture of Genomic Similarities and Differences.</title>
        <authorList>
            <person name="Dluhosova J."/>
            <person name="Istvanek J."/>
            <person name="Nedelnik J."/>
            <person name="Repkova J."/>
        </authorList>
    </citation>
    <scope>NUCLEOTIDE SEQUENCE [LARGE SCALE GENOMIC DNA]</scope>
    <source>
        <strain evidence="3">cv. 10/8</strain>
        <tissue evidence="2">Leaf</tissue>
    </source>
</reference>
<keyword evidence="3" id="KW-1185">Reference proteome</keyword>
<dbReference type="AlphaFoldDB" id="A0A392RKI6"/>
<proteinExistence type="predicted"/>
<evidence type="ECO:0000313" key="3">
    <source>
        <dbReference type="Proteomes" id="UP000265520"/>
    </source>
</evidence>
<sequence length="85" mass="9886">GEASECFGQGNDEDNSEDEEELPRCLDMFPTFWIDHHFKKFFGFYSFKYEGDLTDEKLALRGKVHAFVDSFQPSITMDPKDPIKL</sequence>
<feature type="non-terminal residue" evidence="2">
    <location>
        <position position="1"/>
    </location>
</feature>
<comment type="caution">
    <text evidence="2">The sequence shown here is derived from an EMBL/GenBank/DDBJ whole genome shotgun (WGS) entry which is preliminary data.</text>
</comment>
<evidence type="ECO:0000256" key="1">
    <source>
        <dbReference type="SAM" id="MobiDB-lite"/>
    </source>
</evidence>
<protein>
    <submittedName>
        <fullName evidence="2">Uncharacterized protein</fullName>
    </submittedName>
</protein>
<feature type="compositionally biased region" description="Acidic residues" evidence="1">
    <location>
        <begin position="11"/>
        <end position="21"/>
    </location>
</feature>